<accession>A0A3S3NYL5</accession>
<keyword evidence="4" id="KW-1185">Reference proteome</keyword>
<evidence type="ECO:0000256" key="1">
    <source>
        <dbReference type="SAM" id="Phobius"/>
    </source>
</evidence>
<proteinExistence type="predicted"/>
<comment type="caution">
    <text evidence="2">The sequence shown here is derived from an EMBL/GenBank/DDBJ whole genome shotgun (WGS) entry which is preliminary data.</text>
</comment>
<evidence type="ECO:0000313" key="3">
    <source>
        <dbReference type="EMBL" id="RWS11898.1"/>
    </source>
</evidence>
<feature type="transmembrane region" description="Helical" evidence="1">
    <location>
        <begin position="519"/>
        <end position="543"/>
    </location>
</feature>
<keyword evidence="1" id="KW-0472">Membrane</keyword>
<reference evidence="2 4" key="1">
    <citation type="journal article" date="2018" name="Gigascience">
        <title>Genomes of trombidid mites reveal novel predicted allergens and laterally-transferred genes associated with secondary metabolism.</title>
        <authorList>
            <person name="Dong X."/>
            <person name="Chaisiri K."/>
            <person name="Xia D."/>
            <person name="Armstrong S.D."/>
            <person name="Fang Y."/>
            <person name="Donnelly M.J."/>
            <person name="Kadowaki T."/>
            <person name="McGarry J.W."/>
            <person name="Darby A.C."/>
            <person name="Makepeace B.L."/>
        </authorList>
    </citation>
    <scope>NUCLEOTIDE SEQUENCE [LARGE SCALE GENOMIC DNA]</scope>
    <source>
        <strain evidence="2">UoL-WK</strain>
    </source>
</reference>
<dbReference type="EMBL" id="NCKU01005560">
    <property type="protein sequence ID" value="RWS04423.1"/>
    <property type="molecule type" value="Genomic_DNA"/>
</dbReference>
<organism evidence="2 4">
    <name type="scientific">Dinothrombium tinctorium</name>
    <dbReference type="NCBI Taxonomy" id="1965070"/>
    <lineage>
        <taxon>Eukaryota</taxon>
        <taxon>Metazoa</taxon>
        <taxon>Ecdysozoa</taxon>
        <taxon>Arthropoda</taxon>
        <taxon>Chelicerata</taxon>
        <taxon>Arachnida</taxon>
        <taxon>Acari</taxon>
        <taxon>Acariformes</taxon>
        <taxon>Trombidiformes</taxon>
        <taxon>Prostigmata</taxon>
        <taxon>Anystina</taxon>
        <taxon>Parasitengona</taxon>
        <taxon>Trombidioidea</taxon>
        <taxon>Trombidiidae</taxon>
        <taxon>Dinothrombium</taxon>
    </lineage>
</organism>
<protein>
    <submittedName>
        <fullName evidence="2">Uncharacterized protein</fullName>
    </submittedName>
</protein>
<keyword evidence="1" id="KW-1133">Transmembrane helix</keyword>
<gene>
    <name evidence="2" type="ORF">B4U79_16414</name>
    <name evidence="3" type="ORF">B4U79_17497</name>
</gene>
<dbReference type="Proteomes" id="UP000285301">
    <property type="component" value="Unassembled WGS sequence"/>
</dbReference>
<name>A0A3S3NYL5_9ACAR</name>
<dbReference type="InterPro" id="IPR036375">
    <property type="entry name" value="Hemopexin-like_dom_sf"/>
</dbReference>
<dbReference type="Gene3D" id="2.110.10.10">
    <property type="entry name" value="Hemopexin-like domain"/>
    <property type="match status" value="1"/>
</dbReference>
<dbReference type="EMBL" id="NCKU01001528">
    <property type="protein sequence ID" value="RWS11898.1"/>
    <property type="molecule type" value="Genomic_DNA"/>
</dbReference>
<evidence type="ECO:0000313" key="4">
    <source>
        <dbReference type="Proteomes" id="UP000285301"/>
    </source>
</evidence>
<dbReference type="SUPFAM" id="SSF50923">
    <property type="entry name" value="Hemopexin-like domain"/>
    <property type="match status" value="1"/>
</dbReference>
<keyword evidence="1" id="KW-0812">Transmembrane</keyword>
<sequence>MDQFMECCNDRPICSINSNKTYKKNDLLAIDEATMIKTSSGSYAYIFHGETAYEFTFKSHSNNFIYEDSKTIKSLLDKSSVKHAFAFDNFEKMILAFPTTKEFSMQQFVRGKDGLNSLPGLKNSSDYPWFKVAPGMEIFAVIYLSGFGSNKGSILAHYRKIGSYVPKNTDDVEYEYKIFDIETYRITYKGKNKGRLVSGFGIGNDFYTKNSVGIYFTSDGRACFFSLDVKRVMPIEDQPKMNLRKPCWQASIFLGCPQSFCYQADVNDIVIGKMKKGSENRSMLFLREAYFYLKEVPSLPMNVPKLKEVHYLSSDYRDILKFDSELWVNSDAAVDWGLDENTYEYTFIKESMIVHFDQLHRKSALRSGAVSKLFEDWNSGLAIDTIAYDHKAQLFYVFSEDIYSTYKVTDYNEKHYRMRFKAIEKEKKISENFPGMPPSLQGSFSLDGKMYFLKSSYYYTKDEGESPDSVEYSPKSVYNGIFSLADCPEPKLADRYEQFMPSKNVVPELRSRAMKGRNLLIITIIATVAFVVITLLFGAFCFLDTKSRVRKRNVESKSKKCAKRRKAKNL</sequence>
<dbReference type="OrthoDB" id="6537032at2759"/>
<reference evidence="2" key="2">
    <citation type="submission" date="2018-11" db="EMBL/GenBank/DDBJ databases">
        <title>Trombidioid mite genomics.</title>
        <authorList>
            <person name="Dong X."/>
        </authorList>
    </citation>
    <scope>NUCLEOTIDE SEQUENCE</scope>
    <source>
        <strain evidence="2">UoL-WK</strain>
    </source>
</reference>
<evidence type="ECO:0000313" key="2">
    <source>
        <dbReference type="EMBL" id="RWS04423.1"/>
    </source>
</evidence>
<dbReference type="AlphaFoldDB" id="A0A3S3NYL5"/>